<sequence length="127" mass="14218">MIEHIGPTQRWLDAEYLISKVFRDTKHKETQGDVDDDGKGVQLTDGGNTTSSCFFYKNSCECVPYKYIIIEAGDTKFVSVPDNFQGHIMRGTPDSNLDGNAPQLGTWLEFSIDTDGNGWIDISLIQH</sequence>
<gene>
    <name evidence="1" type="ORF">KHLLAP_LOCUS9119</name>
</gene>
<dbReference type="EMBL" id="CAUWAG010000012">
    <property type="protein sequence ID" value="CAJ2508651.1"/>
    <property type="molecule type" value="Genomic_DNA"/>
</dbReference>
<dbReference type="AlphaFoldDB" id="A0AAI8VQK9"/>
<proteinExistence type="predicted"/>
<name>A0AAI8VQK9_9PEZI</name>
<evidence type="ECO:0000313" key="2">
    <source>
        <dbReference type="Proteomes" id="UP001295740"/>
    </source>
</evidence>
<keyword evidence="2" id="KW-1185">Reference proteome</keyword>
<protein>
    <submittedName>
        <fullName evidence="1">Uu.00g136770.m01.CDS01</fullName>
    </submittedName>
</protein>
<organism evidence="1 2">
    <name type="scientific">Anthostomella pinea</name>
    <dbReference type="NCBI Taxonomy" id="933095"/>
    <lineage>
        <taxon>Eukaryota</taxon>
        <taxon>Fungi</taxon>
        <taxon>Dikarya</taxon>
        <taxon>Ascomycota</taxon>
        <taxon>Pezizomycotina</taxon>
        <taxon>Sordariomycetes</taxon>
        <taxon>Xylariomycetidae</taxon>
        <taxon>Xylariales</taxon>
        <taxon>Xylariaceae</taxon>
        <taxon>Anthostomella</taxon>
    </lineage>
</organism>
<accession>A0AAI8VQK9</accession>
<dbReference type="Proteomes" id="UP001295740">
    <property type="component" value="Unassembled WGS sequence"/>
</dbReference>
<reference evidence="1" key="1">
    <citation type="submission" date="2023-10" db="EMBL/GenBank/DDBJ databases">
        <authorList>
            <person name="Hackl T."/>
        </authorList>
    </citation>
    <scope>NUCLEOTIDE SEQUENCE</scope>
</reference>
<evidence type="ECO:0000313" key="1">
    <source>
        <dbReference type="EMBL" id="CAJ2508651.1"/>
    </source>
</evidence>
<comment type="caution">
    <text evidence="1">The sequence shown here is derived from an EMBL/GenBank/DDBJ whole genome shotgun (WGS) entry which is preliminary data.</text>
</comment>